<reference evidence="3" key="2">
    <citation type="submission" date="2025-09" db="UniProtKB">
        <authorList>
            <consortium name="Ensembl"/>
        </authorList>
    </citation>
    <scope>IDENTIFICATION</scope>
</reference>
<evidence type="ECO:0000259" key="2">
    <source>
        <dbReference type="PROSITE" id="PS50804"/>
    </source>
</evidence>
<protein>
    <recommendedName>
        <fullName evidence="2">SCAN box domain-containing protein</fullName>
    </recommendedName>
</protein>
<dbReference type="GeneTree" id="ENSGT00940000154715"/>
<dbReference type="FunFam" id="1.10.4020.10:FF:000001">
    <property type="entry name" value="zinc finger protein 263 isoform X1"/>
    <property type="match status" value="1"/>
</dbReference>
<dbReference type="OMA" id="HAQATER"/>
<sequence length="192" mass="22366">MSEASPWEDPKAFLASFEQVATVCQWPRGEWTARLRPALSRGVEEAFQTLEDRDQEDYGKVKAAILRGEALRTEKQRQHFRQFCCHKVGDPGRLYSQLHQLCLQWLRPERHTKEQIVELLILEQFLASLPSDLQSWIWAGGPETCSQAVALVEDFLRSQQDPKPGRWQKLEDSVSSVTYILKYKYINISRCW</sequence>
<name>A0A8C6XLE0_NAJNA</name>
<organism evidence="3 4">
    <name type="scientific">Naja naja</name>
    <name type="common">Indian cobra</name>
    <dbReference type="NCBI Taxonomy" id="35670"/>
    <lineage>
        <taxon>Eukaryota</taxon>
        <taxon>Metazoa</taxon>
        <taxon>Chordata</taxon>
        <taxon>Craniata</taxon>
        <taxon>Vertebrata</taxon>
        <taxon>Euteleostomi</taxon>
        <taxon>Lepidosauria</taxon>
        <taxon>Squamata</taxon>
        <taxon>Bifurcata</taxon>
        <taxon>Unidentata</taxon>
        <taxon>Episquamata</taxon>
        <taxon>Toxicofera</taxon>
        <taxon>Serpentes</taxon>
        <taxon>Colubroidea</taxon>
        <taxon>Elapidae</taxon>
        <taxon>Elapinae</taxon>
        <taxon>Naja</taxon>
    </lineage>
</organism>
<reference evidence="3" key="1">
    <citation type="submission" date="2025-08" db="UniProtKB">
        <authorList>
            <consortium name="Ensembl"/>
        </authorList>
    </citation>
    <scope>IDENTIFICATION</scope>
</reference>
<proteinExistence type="predicted"/>
<dbReference type="SMART" id="SM00431">
    <property type="entry name" value="SCAN"/>
    <property type="match status" value="1"/>
</dbReference>
<dbReference type="CDD" id="cd07936">
    <property type="entry name" value="SCAN"/>
    <property type="match status" value="1"/>
</dbReference>
<accession>A0A8C6XLE0</accession>
<dbReference type="Ensembl" id="ENSNNAT00000017114.1">
    <property type="protein sequence ID" value="ENSNNAP00000016311.1"/>
    <property type="gene ID" value="ENSNNAG00000010991.1"/>
</dbReference>
<dbReference type="InterPro" id="IPR038269">
    <property type="entry name" value="SCAN_sf"/>
</dbReference>
<dbReference type="PROSITE" id="PS50804">
    <property type="entry name" value="SCAN_BOX"/>
    <property type="match status" value="1"/>
</dbReference>
<dbReference type="AlphaFoldDB" id="A0A8C6XLE0"/>
<keyword evidence="4" id="KW-1185">Reference proteome</keyword>
<evidence type="ECO:0000256" key="1">
    <source>
        <dbReference type="ARBA" id="ARBA00023242"/>
    </source>
</evidence>
<dbReference type="InterPro" id="IPR050916">
    <property type="entry name" value="SCAN-C2H2_zinc_finger"/>
</dbReference>
<keyword evidence="1" id="KW-0539">Nucleus</keyword>
<dbReference type="Pfam" id="PF02023">
    <property type="entry name" value="SCAN"/>
    <property type="match status" value="1"/>
</dbReference>
<evidence type="ECO:0000313" key="3">
    <source>
        <dbReference type="Ensembl" id="ENSNNAP00000016311.1"/>
    </source>
</evidence>
<feature type="domain" description="SCAN box" evidence="2">
    <location>
        <begin position="77"/>
        <end position="158"/>
    </location>
</feature>
<dbReference type="InterPro" id="IPR003309">
    <property type="entry name" value="SCAN_dom"/>
</dbReference>
<dbReference type="OrthoDB" id="9048260at2759"/>
<dbReference type="PANTHER" id="PTHR45935">
    <property type="entry name" value="PROTEIN ZBED8-RELATED"/>
    <property type="match status" value="1"/>
</dbReference>
<dbReference type="Gene3D" id="1.10.4020.10">
    <property type="entry name" value="DNA breaking-rejoining enzymes"/>
    <property type="match status" value="1"/>
</dbReference>
<dbReference type="PANTHER" id="PTHR45935:SF15">
    <property type="entry name" value="SCAN BOX DOMAIN-CONTAINING PROTEIN"/>
    <property type="match status" value="1"/>
</dbReference>
<dbReference type="SUPFAM" id="SSF47353">
    <property type="entry name" value="Retrovirus capsid dimerization domain-like"/>
    <property type="match status" value="1"/>
</dbReference>
<dbReference type="Proteomes" id="UP000694559">
    <property type="component" value="Unplaced"/>
</dbReference>
<evidence type="ECO:0000313" key="4">
    <source>
        <dbReference type="Proteomes" id="UP000694559"/>
    </source>
</evidence>